<dbReference type="AlphaFoldDB" id="A0AA88E6P1"/>
<feature type="compositionally biased region" description="Low complexity" evidence="1">
    <location>
        <begin position="109"/>
        <end position="139"/>
    </location>
</feature>
<name>A0AA88E6P1_FICCA</name>
<sequence length="170" mass="18139">MRTRRQGTLWVEKQVRQARISEMGVEGSKSSTAIRAMEGRVAIPIGVGSGIKTNCRIKYTQKKKITAGENGSGNRRGSCRGSELVRSELMTWATMARLAMWALGHPVATSQPPTTGGSTISPTTGIAGSPTSTTSRARSPSPPVPPTTSRAFSGPVKQSLPPPREHFPVR</sequence>
<evidence type="ECO:0000313" key="3">
    <source>
        <dbReference type="Proteomes" id="UP001187192"/>
    </source>
</evidence>
<reference evidence="2" key="1">
    <citation type="submission" date="2023-07" db="EMBL/GenBank/DDBJ databases">
        <title>draft genome sequence of fig (Ficus carica).</title>
        <authorList>
            <person name="Takahashi T."/>
            <person name="Nishimura K."/>
        </authorList>
    </citation>
    <scope>NUCLEOTIDE SEQUENCE</scope>
</reference>
<dbReference type="EMBL" id="BTGU01000659">
    <property type="protein sequence ID" value="GMN68625.1"/>
    <property type="molecule type" value="Genomic_DNA"/>
</dbReference>
<comment type="caution">
    <text evidence="2">The sequence shown here is derived from an EMBL/GenBank/DDBJ whole genome shotgun (WGS) entry which is preliminary data.</text>
</comment>
<protein>
    <submittedName>
        <fullName evidence="2">Uncharacterized protein</fullName>
    </submittedName>
</protein>
<evidence type="ECO:0000256" key="1">
    <source>
        <dbReference type="SAM" id="MobiDB-lite"/>
    </source>
</evidence>
<dbReference type="Proteomes" id="UP001187192">
    <property type="component" value="Unassembled WGS sequence"/>
</dbReference>
<organism evidence="2 3">
    <name type="scientific">Ficus carica</name>
    <name type="common">Common fig</name>
    <dbReference type="NCBI Taxonomy" id="3494"/>
    <lineage>
        <taxon>Eukaryota</taxon>
        <taxon>Viridiplantae</taxon>
        <taxon>Streptophyta</taxon>
        <taxon>Embryophyta</taxon>
        <taxon>Tracheophyta</taxon>
        <taxon>Spermatophyta</taxon>
        <taxon>Magnoliopsida</taxon>
        <taxon>eudicotyledons</taxon>
        <taxon>Gunneridae</taxon>
        <taxon>Pentapetalae</taxon>
        <taxon>rosids</taxon>
        <taxon>fabids</taxon>
        <taxon>Rosales</taxon>
        <taxon>Moraceae</taxon>
        <taxon>Ficeae</taxon>
        <taxon>Ficus</taxon>
    </lineage>
</organism>
<feature type="region of interest" description="Disordered" evidence="1">
    <location>
        <begin position="109"/>
        <end position="170"/>
    </location>
</feature>
<proteinExistence type="predicted"/>
<evidence type="ECO:0000313" key="2">
    <source>
        <dbReference type="EMBL" id="GMN68625.1"/>
    </source>
</evidence>
<gene>
    <name evidence="2" type="ORF">TIFTF001_037683</name>
</gene>
<accession>A0AA88E6P1</accession>
<keyword evidence="3" id="KW-1185">Reference proteome</keyword>